<organism evidence="1 2">
    <name type="scientific">Cohnella cellulosilytica</name>
    <dbReference type="NCBI Taxonomy" id="986710"/>
    <lineage>
        <taxon>Bacteria</taxon>
        <taxon>Bacillati</taxon>
        <taxon>Bacillota</taxon>
        <taxon>Bacilli</taxon>
        <taxon>Bacillales</taxon>
        <taxon>Paenibacillaceae</taxon>
        <taxon>Cohnella</taxon>
    </lineage>
</organism>
<dbReference type="Proteomes" id="UP001596378">
    <property type="component" value="Unassembled WGS sequence"/>
</dbReference>
<dbReference type="Gene3D" id="2.40.420.20">
    <property type="match status" value="1"/>
</dbReference>
<accession>A0ABW2FJ80</accession>
<dbReference type="RefSeq" id="WP_378051905.1">
    <property type="nucleotide sequence ID" value="NZ_JBHMDN010000038.1"/>
</dbReference>
<sequence>MQLEEAAASSRKKRLRAAAGIFAAVMVILTLAGNTLQAMTMPKIYTAEASRGELVHLYQGVATVLPAEVRDVVHPSGWTAVKVLVTEGERVHKGQKLAEYDDSAATAQLEESYSALAKLQLSMKGLELAYKLAYQGEDETAKLQAKLAIDMAKLDLADQERRIGLLEKETKERRYLLAPFDGLVLSVGAQEGLAGGSGSPDFRVTDASKGFVAELAVPASVAVLLEEGETIGLSLSGGDRREIAGRVAEAPPVYSGNAGGSDEENPVTVKLLLNDKTLRGGERVDASIRKSKQAESLLIPKEAVRQDMEGAFVYTLEEKPGPFGNAYYAVRTAVVIADSNATTAAVSSGLFERQQLIVAGSEPIMDGMRVRF</sequence>
<proteinExistence type="predicted"/>
<evidence type="ECO:0000313" key="2">
    <source>
        <dbReference type="Proteomes" id="UP001596378"/>
    </source>
</evidence>
<comment type="caution">
    <text evidence="1">The sequence shown here is derived from an EMBL/GenBank/DDBJ whole genome shotgun (WGS) entry which is preliminary data.</text>
</comment>
<evidence type="ECO:0000313" key="1">
    <source>
        <dbReference type="EMBL" id="MFC7153215.1"/>
    </source>
</evidence>
<dbReference type="PANTHER" id="PTHR30469">
    <property type="entry name" value="MULTIDRUG RESISTANCE PROTEIN MDTA"/>
    <property type="match status" value="1"/>
</dbReference>
<reference evidence="2" key="1">
    <citation type="journal article" date="2019" name="Int. J. Syst. Evol. Microbiol.">
        <title>The Global Catalogue of Microorganisms (GCM) 10K type strain sequencing project: providing services to taxonomists for standard genome sequencing and annotation.</title>
        <authorList>
            <consortium name="The Broad Institute Genomics Platform"/>
            <consortium name="The Broad Institute Genome Sequencing Center for Infectious Disease"/>
            <person name="Wu L."/>
            <person name="Ma J."/>
        </authorList>
    </citation>
    <scope>NUCLEOTIDE SEQUENCE [LARGE SCALE GENOMIC DNA]</scope>
    <source>
        <strain evidence="2">KCTC 12907</strain>
    </source>
</reference>
<keyword evidence="2" id="KW-1185">Reference proteome</keyword>
<protein>
    <submittedName>
        <fullName evidence="1">Efflux RND transporter periplasmic adaptor subunit</fullName>
    </submittedName>
</protein>
<dbReference type="Gene3D" id="2.40.50.100">
    <property type="match status" value="1"/>
</dbReference>
<gene>
    <name evidence="1" type="ORF">ACFQMJ_32230</name>
</gene>
<dbReference type="SUPFAM" id="SSF111369">
    <property type="entry name" value="HlyD-like secretion proteins"/>
    <property type="match status" value="1"/>
</dbReference>
<dbReference type="EMBL" id="JBHTAI010000031">
    <property type="protein sequence ID" value="MFC7153215.1"/>
    <property type="molecule type" value="Genomic_DNA"/>
</dbReference>
<dbReference type="PANTHER" id="PTHR30469:SF15">
    <property type="entry name" value="HLYD FAMILY OF SECRETION PROTEINS"/>
    <property type="match status" value="1"/>
</dbReference>
<name>A0ABW2FJ80_9BACL</name>